<dbReference type="Pfam" id="PF04548">
    <property type="entry name" value="AIG1"/>
    <property type="match status" value="1"/>
</dbReference>
<organism evidence="5 6">
    <name type="scientific">Dreissena polymorpha</name>
    <name type="common">Zebra mussel</name>
    <name type="synonym">Mytilus polymorpha</name>
    <dbReference type="NCBI Taxonomy" id="45954"/>
    <lineage>
        <taxon>Eukaryota</taxon>
        <taxon>Metazoa</taxon>
        <taxon>Spiralia</taxon>
        <taxon>Lophotrochozoa</taxon>
        <taxon>Mollusca</taxon>
        <taxon>Bivalvia</taxon>
        <taxon>Autobranchia</taxon>
        <taxon>Heteroconchia</taxon>
        <taxon>Euheterodonta</taxon>
        <taxon>Imparidentia</taxon>
        <taxon>Neoheterodontei</taxon>
        <taxon>Myida</taxon>
        <taxon>Dreissenoidea</taxon>
        <taxon>Dreissenidae</taxon>
        <taxon>Dreissena</taxon>
    </lineage>
</organism>
<dbReference type="InterPro" id="IPR045058">
    <property type="entry name" value="GIMA/IAN/Toc"/>
</dbReference>
<protein>
    <recommendedName>
        <fullName evidence="4">AIG1-type G domain-containing protein</fullName>
    </recommendedName>
</protein>
<reference evidence="5" key="1">
    <citation type="journal article" date="2019" name="bioRxiv">
        <title>The Genome of the Zebra Mussel, Dreissena polymorpha: A Resource for Invasive Species Research.</title>
        <authorList>
            <person name="McCartney M.A."/>
            <person name="Auch B."/>
            <person name="Kono T."/>
            <person name="Mallez S."/>
            <person name="Zhang Y."/>
            <person name="Obille A."/>
            <person name="Becker A."/>
            <person name="Abrahante J.E."/>
            <person name="Garbe J."/>
            <person name="Badalamenti J.P."/>
            <person name="Herman A."/>
            <person name="Mangelson H."/>
            <person name="Liachko I."/>
            <person name="Sullivan S."/>
            <person name="Sone E.D."/>
            <person name="Koren S."/>
            <person name="Silverstein K.A.T."/>
            <person name="Beckman K.B."/>
            <person name="Gohl D.M."/>
        </authorList>
    </citation>
    <scope>NUCLEOTIDE SEQUENCE</scope>
    <source>
        <strain evidence="5">Duluth1</strain>
        <tissue evidence="5">Whole animal</tissue>
    </source>
</reference>
<keyword evidence="6" id="KW-1185">Reference proteome</keyword>
<reference evidence="5" key="2">
    <citation type="submission" date="2020-11" db="EMBL/GenBank/DDBJ databases">
        <authorList>
            <person name="McCartney M.A."/>
            <person name="Auch B."/>
            <person name="Kono T."/>
            <person name="Mallez S."/>
            <person name="Becker A."/>
            <person name="Gohl D.M."/>
            <person name="Silverstein K.A.T."/>
            <person name="Koren S."/>
            <person name="Bechman K.B."/>
            <person name="Herman A."/>
            <person name="Abrahante J.E."/>
            <person name="Garbe J."/>
        </authorList>
    </citation>
    <scope>NUCLEOTIDE SEQUENCE</scope>
    <source>
        <strain evidence="5">Duluth1</strain>
        <tissue evidence="5">Whole animal</tissue>
    </source>
</reference>
<dbReference type="InterPro" id="IPR006703">
    <property type="entry name" value="G_AIG1"/>
</dbReference>
<evidence type="ECO:0000256" key="2">
    <source>
        <dbReference type="ARBA" id="ARBA00022741"/>
    </source>
</evidence>
<keyword evidence="2" id="KW-0547">Nucleotide-binding</keyword>
<comment type="similarity">
    <text evidence="1">Belongs to the TRAFAC class TrmE-Era-EngA-EngB-Septin-like GTPase superfamily. AIG1/Toc34/Toc159-like paraseptin GTPase family. IAN subfamily.</text>
</comment>
<proteinExistence type="inferred from homology"/>
<comment type="caution">
    <text evidence="5">The sequence shown here is derived from an EMBL/GenBank/DDBJ whole genome shotgun (WGS) entry which is preliminary data.</text>
</comment>
<sequence length="171" mass="19495">MNDESVIKQIAQCVGLTLPGFNAICLVLQPGRFSMEMVKTVDIFLKFFGKGVDEYAFLILTHMASEEDMIEYINAGDKKPGDKGHKSFIKLRQRCKDKILFIDNKAKKYPKEEMVWKILAAVDKANAKAPKPYFQNKLTKEIQQRATDFYLSQVCGNGSERAKEGNNFHFC</sequence>
<dbReference type="EMBL" id="JAIWYP010000001">
    <property type="protein sequence ID" value="KAH3893675.1"/>
    <property type="molecule type" value="Genomic_DNA"/>
</dbReference>
<dbReference type="GO" id="GO:0005525">
    <property type="term" value="F:GTP binding"/>
    <property type="evidence" value="ECO:0007669"/>
    <property type="project" value="UniProtKB-KW"/>
</dbReference>
<evidence type="ECO:0000256" key="1">
    <source>
        <dbReference type="ARBA" id="ARBA00008535"/>
    </source>
</evidence>
<dbReference type="Proteomes" id="UP000828390">
    <property type="component" value="Unassembled WGS sequence"/>
</dbReference>
<feature type="domain" description="AIG1-type G" evidence="4">
    <location>
        <begin position="3"/>
        <end position="147"/>
    </location>
</feature>
<dbReference type="PANTHER" id="PTHR10903">
    <property type="entry name" value="GTPASE, IMAP FAMILY MEMBER-RELATED"/>
    <property type="match status" value="1"/>
</dbReference>
<dbReference type="PANTHER" id="PTHR10903:SF184">
    <property type="entry name" value="GTP-BINDING PROTEIN A"/>
    <property type="match status" value="1"/>
</dbReference>
<name>A0A9D4NE12_DREPO</name>
<evidence type="ECO:0000313" key="5">
    <source>
        <dbReference type="EMBL" id="KAH3893675.1"/>
    </source>
</evidence>
<gene>
    <name evidence="5" type="ORF">DPMN_017825</name>
</gene>
<dbReference type="InterPro" id="IPR027417">
    <property type="entry name" value="P-loop_NTPase"/>
</dbReference>
<evidence type="ECO:0000256" key="3">
    <source>
        <dbReference type="ARBA" id="ARBA00023134"/>
    </source>
</evidence>
<keyword evidence="3" id="KW-0342">GTP-binding</keyword>
<accession>A0A9D4NE12</accession>
<dbReference type="AlphaFoldDB" id="A0A9D4NE12"/>
<evidence type="ECO:0000259" key="4">
    <source>
        <dbReference type="Pfam" id="PF04548"/>
    </source>
</evidence>
<evidence type="ECO:0000313" key="6">
    <source>
        <dbReference type="Proteomes" id="UP000828390"/>
    </source>
</evidence>
<dbReference type="Gene3D" id="3.40.50.300">
    <property type="entry name" value="P-loop containing nucleotide triphosphate hydrolases"/>
    <property type="match status" value="1"/>
</dbReference>